<protein>
    <submittedName>
        <fullName evidence="2">Uncharacterized protein</fullName>
    </submittedName>
</protein>
<dbReference type="Proteomes" id="UP000076872">
    <property type="component" value="Unassembled WGS sequence"/>
</dbReference>
<gene>
    <name evidence="2" type="ORF">LPJSA22_00889</name>
    <name evidence="1" type="ORF">NAB2_2139</name>
</gene>
<reference evidence="1 3" key="1">
    <citation type="submission" date="2016-03" db="EMBL/GenBank/DDBJ databases">
        <title>Comparative genomics of 54 Lactobacillus plantarum strains reveals genomic uncoupling from niche constraints.</title>
        <authorList>
            <person name="Martino M.E."/>
        </authorList>
    </citation>
    <scope>NUCLEOTIDE SEQUENCE [LARGE SCALE GENOMIC DNA]</scope>
    <source>
        <strain evidence="1 3">NAB2</strain>
    </source>
</reference>
<sequence>MNSQRRLAYHAIKEVSQNNHGTVTKLLSILKVSRQAYYKGLHRDVTTWEIRDNFLTERVQYWYNQHHQSIGSYLISEKTRPLPNR</sequence>
<dbReference type="PATRIC" id="fig|1590.155.peg.1495"/>
<organism evidence="2 4">
    <name type="scientific">Lactiplantibacillus plantarum</name>
    <name type="common">Lactobacillus plantarum</name>
    <dbReference type="NCBI Taxonomy" id="1590"/>
    <lineage>
        <taxon>Bacteria</taxon>
        <taxon>Bacillati</taxon>
        <taxon>Bacillota</taxon>
        <taxon>Bacilli</taxon>
        <taxon>Lactobacillales</taxon>
        <taxon>Lactobacillaceae</taxon>
        <taxon>Lactiplantibacillus</taxon>
    </lineage>
</organism>
<evidence type="ECO:0000313" key="4">
    <source>
        <dbReference type="Proteomes" id="UP000094892"/>
    </source>
</evidence>
<dbReference type="RefSeq" id="WP_003641160.1">
    <property type="nucleotide sequence ID" value="NZ_AP028145.1"/>
</dbReference>
<proteinExistence type="predicted"/>
<dbReference type="Proteomes" id="UP000094892">
    <property type="component" value="Unassembled WGS sequence"/>
</dbReference>
<reference evidence="2 4" key="2">
    <citation type="submission" date="2016-08" db="EMBL/GenBank/DDBJ databases">
        <title>Genome sequencing of Lactobacillus plantarum JSA22, isolated from fermented soybean paste.</title>
        <authorList>
            <person name="Choi H.S."/>
        </authorList>
    </citation>
    <scope>NUCLEOTIDE SEQUENCE [LARGE SCALE GENOMIC DNA]</scope>
    <source>
        <strain evidence="2 4">JSA22</strain>
    </source>
</reference>
<dbReference type="AlphaFoldDB" id="A0A0N8P3G5"/>
<name>A0A0N8P3G5_LACPN</name>
<dbReference type="EMBL" id="MCOL01000001">
    <property type="protein sequence ID" value="ODO60940.1"/>
    <property type="molecule type" value="Genomic_DNA"/>
</dbReference>
<comment type="caution">
    <text evidence="2">The sequence shown here is derived from an EMBL/GenBank/DDBJ whole genome shotgun (WGS) entry which is preliminary data.</text>
</comment>
<evidence type="ECO:0000313" key="3">
    <source>
        <dbReference type="Proteomes" id="UP000076872"/>
    </source>
</evidence>
<dbReference type="EMBL" id="LUXO01000033">
    <property type="protein sequence ID" value="KZV01519.1"/>
    <property type="molecule type" value="Genomic_DNA"/>
</dbReference>
<accession>A0A0N8P3G5</accession>
<evidence type="ECO:0000313" key="2">
    <source>
        <dbReference type="EMBL" id="ODO60940.1"/>
    </source>
</evidence>
<evidence type="ECO:0000313" key="1">
    <source>
        <dbReference type="EMBL" id="KZV01519.1"/>
    </source>
</evidence>